<keyword evidence="2" id="KW-1185">Reference proteome</keyword>
<dbReference type="Proteomes" id="UP000468901">
    <property type="component" value="Unassembled WGS sequence"/>
</dbReference>
<accession>A0A6N6VP38</accession>
<dbReference type="AlphaFoldDB" id="A0A6N6VP38"/>
<evidence type="ECO:0000313" key="2">
    <source>
        <dbReference type="Proteomes" id="UP000468901"/>
    </source>
</evidence>
<sequence>MFDCKKPTRAASGKGLNRLYCRSHEDHFQRHGSYTKKSYTAAELSPHRATATAWLQAHSDDIEVRNAVDAIASLMRRSGPAVEAFRLRGLPPEKRAKATWARLRQANVDPLAIIAAAISVVLAIKNDLQPDLHVEFREVQMAKAVHRMASGTHKHWERERTGGGRLSVLLHKFPISRGRVLRHLGGQLHLSTEIIRAELCSI</sequence>
<protein>
    <submittedName>
        <fullName evidence="1">Uncharacterized protein</fullName>
    </submittedName>
</protein>
<name>A0A6N6VP38_9HYPH</name>
<dbReference type="EMBL" id="WESC01000006">
    <property type="protein sequence ID" value="KAB7740576.1"/>
    <property type="molecule type" value="Genomic_DNA"/>
</dbReference>
<reference evidence="1 2" key="1">
    <citation type="submission" date="2019-09" db="EMBL/GenBank/DDBJ databases">
        <title>Parvibaculum sedimenti sp. nov., isolated from sediment.</title>
        <authorList>
            <person name="Wang Y."/>
        </authorList>
    </citation>
    <scope>NUCLEOTIDE SEQUENCE [LARGE SCALE GENOMIC DNA]</scope>
    <source>
        <strain evidence="1 2">HXT-9</strain>
    </source>
</reference>
<evidence type="ECO:0000313" key="1">
    <source>
        <dbReference type="EMBL" id="KAB7740576.1"/>
    </source>
</evidence>
<comment type="caution">
    <text evidence="1">The sequence shown here is derived from an EMBL/GenBank/DDBJ whole genome shotgun (WGS) entry which is preliminary data.</text>
</comment>
<organism evidence="1 2">
    <name type="scientific">Parvibaculum sedimenti</name>
    <dbReference type="NCBI Taxonomy" id="2608632"/>
    <lineage>
        <taxon>Bacteria</taxon>
        <taxon>Pseudomonadati</taxon>
        <taxon>Pseudomonadota</taxon>
        <taxon>Alphaproteobacteria</taxon>
        <taxon>Hyphomicrobiales</taxon>
        <taxon>Parvibaculaceae</taxon>
        <taxon>Parvibaculum</taxon>
    </lineage>
</organism>
<gene>
    <name evidence="1" type="ORF">F2P47_07535</name>
</gene>
<proteinExistence type="predicted"/>